<dbReference type="EMBL" id="SAEB01000003">
    <property type="protein sequence ID" value="RVD88249.1"/>
    <property type="molecule type" value="Genomic_DNA"/>
</dbReference>
<dbReference type="VEuPathDB" id="FungiDB:DFL_002440"/>
<dbReference type="RefSeq" id="XP_067493793.1">
    <property type="nucleotide sequence ID" value="XM_067631227.1"/>
</dbReference>
<gene>
    <name evidence="1" type="ORF">DFL_002440</name>
</gene>
<evidence type="ECO:0000313" key="2">
    <source>
        <dbReference type="Proteomes" id="UP000283090"/>
    </source>
</evidence>
<proteinExistence type="predicted"/>
<comment type="caution">
    <text evidence="1">The sequence shown here is derived from an EMBL/GenBank/DDBJ whole genome shotgun (WGS) entry which is preliminary data.</text>
</comment>
<evidence type="ECO:0000313" key="1">
    <source>
        <dbReference type="EMBL" id="RVD88249.1"/>
    </source>
</evidence>
<accession>A0A437AAG0</accession>
<dbReference type="GeneID" id="93584751"/>
<organism evidence="1 2">
    <name type="scientific">Arthrobotrys flagrans</name>
    <name type="common">Nematode-trapping fungus</name>
    <name type="synonym">Trichothecium flagrans</name>
    <dbReference type="NCBI Taxonomy" id="97331"/>
    <lineage>
        <taxon>Eukaryota</taxon>
        <taxon>Fungi</taxon>
        <taxon>Dikarya</taxon>
        <taxon>Ascomycota</taxon>
        <taxon>Pezizomycotina</taxon>
        <taxon>Orbiliomycetes</taxon>
        <taxon>Orbiliales</taxon>
        <taxon>Orbiliaceae</taxon>
        <taxon>Arthrobotrys</taxon>
    </lineage>
</organism>
<protein>
    <submittedName>
        <fullName evidence="1">Uncharacterized protein</fullName>
    </submittedName>
</protein>
<sequence>MKWNQANDLAVFAPALKFDKQTPPLMIPSGCIVESDALFQYFDRLRGVQMFAIGYNNPPDTDLGEYLRKYMADIPATNGVPVEYDSLLWPHFKSVAIGSIRDIDPVRTELMVDCSVWKGFFGGLIAIKYLHVQPGEQSIIIGHIVSAKSDERFNRARLIPAGLRDYLRSVSLHLIAHEPGEMGFPRVTLANIQLPTEPMHQFNRSMRQYRTPNASWYM</sequence>
<name>A0A437AAG0_ARTFL</name>
<dbReference type="Proteomes" id="UP000283090">
    <property type="component" value="Unassembled WGS sequence"/>
</dbReference>
<reference evidence="1 2" key="1">
    <citation type="submission" date="2019-01" db="EMBL/GenBank/DDBJ databases">
        <title>Intercellular communication is required for trap formation in the nematode-trapping fungus Duddingtonia flagrans.</title>
        <authorList>
            <person name="Youssar L."/>
            <person name="Wernet V."/>
            <person name="Hensel N."/>
            <person name="Hildebrandt H.-G."/>
            <person name="Fischer R."/>
        </authorList>
    </citation>
    <scope>NUCLEOTIDE SEQUENCE [LARGE SCALE GENOMIC DNA]</scope>
    <source>
        <strain evidence="1 2">CBS H-5679</strain>
    </source>
</reference>
<dbReference type="OrthoDB" id="5303242at2759"/>
<dbReference type="AlphaFoldDB" id="A0A437AAG0"/>
<keyword evidence="2" id="KW-1185">Reference proteome</keyword>